<accession>A0A6I4IQ72</accession>
<dbReference type="AlphaFoldDB" id="A0A6I4IQ72"/>
<dbReference type="Pfam" id="PF07715">
    <property type="entry name" value="Plug"/>
    <property type="match status" value="1"/>
</dbReference>
<keyword evidence="2 10" id="KW-0813">Transport</keyword>
<keyword evidence="3 10" id="KW-1134">Transmembrane beta strand</keyword>
<gene>
    <name evidence="13" type="ORF">GO816_05595</name>
</gene>
<evidence type="ECO:0000256" key="3">
    <source>
        <dbReference type="ARBA" id="ARBA00022452"/>
    </source>
</evidence>
<sequence>MYKIFTAKTCRCHSYAHKRLFITMNLTFVFMLLALMEVSATAIAQRITLNEKNAALKPILEKITKQSGYEIIYDSDVLSTAKNVTINVHDASIEEALTLCMQNQGLSYLIKDRTIIIVPKRIVKTQNEAALQVKGIVTDESKQPLPGVNIRIKGGAVGAVSLADGRFTINVPDKGTILVFSMLGFETREVTINDNQPLTIVLKQVTSRLDDIVVVGYGTQRKADLTGSVASVKANEIQQAKSVSFMEAMQGRLAGVQVTSSSGEPGAAANITIRGTNSFNSGTQPLYVIDGVQIDVNNAEAASSGLGSTALTNPLAGISPNDIASIEVLKDASATAIFGSRGANGVIVITTKSGKANTSSFEFNNYTGFAWAPKHILMLGAQDYASYRLANNTADQNYAIDTNGDQIYDQVKDLSSIESHDWQKEALRTAITQNYGLSFSGGTAKTNFFTSASYLNQQGLIINNNFERYGLLMKVNHNVTDRLRLSANVNLSHATGRGVASNGGNDVRNYNGLMQMLLITRPLNAPDPAQLALDPDGAAVSSPVDFANLSYKKSPLSRVLTDIGANYRIINGLNLDVRGSAVITQSENNEFYPGTVSWGFPTNGLAFLNTSKSINWYQTSTLTYNKRFAKVHSLNALAGFEMNFYDIETFSLQGRGFDIQSVNPVFNFGSVKLIPVPPATSKVRNTRVSQFFRVNYGYNDKYLLTATIRNDASSRLADGRKSSLFPSAGLAWRVSKESFLQNNKVVSDLKLRGSFGVTGNERIPAYQYFPTFGQVFYASATGAATLGIAPNTVANPDLKWETTYAYDLGFDLSLFKDRITLTADAYLKQTKDLLVLADIPAQSGFLRQYQNLGQVDNKGIELALNTINIRKGNFSWSSNINVSINRNKVISLGGVPFIPVTVYGGPIGTLGRVTQGQPIGTGYGYVFDGIYQLNDFVITNAAGTVINPSAVTDANLIGYTYTPKPGVPRGPNRNARPGDIKFKDLNNDGLTNSSDAQVITNSNPKHYGGFSNNFTYKNFDLSVLFNWSYGNDILYVGRGRIEAGQSTFANPSGQYWFNRWTVANPSNTYPGISSQGRLDVSSYYKEDGSFLRLRNLTLGYNLNETKALRKIGIKGLRVYATGVNLYTWTNYSGFDPEINSYTPLLPGVDNISYPRERSIIFGLNIKL</sequence>
<evidence type="ECO:0000256" key="1">
    <source>
        <dbReference type="ARBA" id="ARBA00004571"/>
    </source>
</evidence>
<comment type="caution">
    <text evidence="13">The sequence shown here is derived from an EMBL/GenBank/DDBJ whole genome shotgun (WGS) entry which is preliminary data.</text>
</comment>
<dbReference type="SMART" id="SM00965">
    <property type="entry name" value="STN"/>
    <property type="match status" value="1"/>
</dbReference>
<evidence type="ECO:0000256" key="2">
    <source>
        <dbReference type="ARBA" id="ARBA00022448"/>
    </source>
</evidence>
<dbReference type="InterPro" id="IPR011662">
    <property type="entry name" value="Secretin/TonB_short_N"/>
</dbReference>
<dbReference type="Pfam" id="PF00593">
    <property type="entry name" value="TonB_dep_Rec_b-barrel"/>
    <property type="match status" value="1"/>
</dbReference>
<dbReference type="Proteomes" id="UP000434850">
    <property type="component" value="Unassembled WGS sequence"/>
</dbReference>
<evidence type="ECO:0000256" key="9">
    <source>
        <dbReference type="ARBA" id="ARBA00023237"/>
    </source>
</evidence>
<evidence type="ECO:0000256" key="7">
    <source>
        <dbReference type="ARBA" id="ARBA00023077"/>
    </source>
</evidence>
<comment type="subcellular location">
    <subcellularLocation>
        <location evidence="1 10">Cell outer membrane</location>
        <topology evidence="1 10">Multi-pass membrane protein</topology>
    </subcellularLocation>
</comment>
<keyword evidence="4" id="KW-0410">Iron transport</keyword>
<dbReference type="Gene3D" id="2.40.170.20">
    <property type="entry name" value="TonB-dependent receptor, beta-barrel domain"/>
    <property type="match status" value="1"/>
</dbReference>
<dbReference type="Pfam" id="PF13715">
    <property type="entry name" value="CarbopepD_reg_2"/>
    <property type="match status" value="1"/>
</dbReference>
<dbReference type="GO" id="GO:0006826">
    <property type="term" value="P:iron ion transport"/>
    <property type="evidence" value="ECO:0007669"/>
    <property type="project" value="UniProtKB-KW"/>
</dbReference>
<keyword evidence="9 10" id="KW-0998">Cell outer membrane</keyword>
<dbReference type="NCBIfam" id="TIGR04057">
    <property type="entry name" value="SusC_RagA_signa"/>
    <property type="match status" value="1"/>
</dbReference>
<dbReference type="GO" id="GO:0009279">
    <property type="term" value="C:cell outer membrane"/>
    <property type="evidence" value="ECO:0007669"/>
    <property type="project" value="UniProtKB-SubCell"/>
</dbReference>
<evidence type="ECO:0000313" key="13">
    <source>
        <dbReference type="EMBL" id="MVN90594.1"/>
    </source>
</evidence>
<keyword evidence="5 10" id="KW-0812">Transmembrane</keyword>
<name>A0A6I4IQ72_9SPHI</name>
<dbReference type="Gene3D" id="2.60.40.1120">
    <property type="entry name" value="Carboxypeptidase-like, regulatory domain"/>
    <property type="match status" value="1"/>
</dbReference>
<keyword evidence="6" id="KW-0408">Iron</keyword>
<dbReference type="InterPro" id="IPR036942">
    <property type="entry name" value="Beta-barrel_TonB_sf"/>
</dbReference>
<proteinExistence type="inferred from homology"/>
<dbReference type="InterPro" id="IPR039426">
    <property type="entry name" value="TonB-dep_rcpt-like"/>
</dbReference>
<organism evidence="13 14">
    <name type="scientific">Mucilaginibacter aquatilis</name>
    <dbReference type="NCBI Taxonomy" id="1517760"/>
    <lineage>
        <taxon>Bacteria</taxon>
        <taxon>Pseudomonadati</taxon>
        <taxon>Bacteroidota</taxon>
        <taxon>Sphingobacteriia</taxon>
        <taxon>Sphingobacteriales</taxon>
        <taxon>Sphingobacteriaceae</taxon>
        <taxon>Mucilaginibacter</taxon>
    </lineage>
</organism>
<evidence type="ECO:0000259" key="12">
    <source>
        <dbReference type="SMART" id="SM00965"/>
    </source>
</evidence>
<feature type="domain" description="Secretin/TonB short N-terminal" evidence="12">
    <location>
        <begin position="69"/>
        <end position="120"/>
    </location>
</feature>
<evidence type="ECO:0000256" key="8">
    <source>
        <dbReference type="ARBA" id="ARBA00023136"/>
    </source>
</evidence>
<evidence type="ECO:0000256" key="5">
    <source>
        <dbReference type="ARBA" id="ARBA00022692"/>
    </source>
</evidence>
<keyword evidence="8 10" id="KW-0472">Membrane</keyword>
<dbReference type="SUPFAM" id="SSF49464">
    <property type="entry name" value="Carboxypeptidase regulatory domain-like"/>
    <property type="match status" value="1"/>
</dbReference>
<dbReference type="InterPro" id="IPR037066">
    <property type="entry name" value="Plug_dom_sf"/>
</dbReference>
<evidence type="ECO:0000256" key="6">
    <source>
        <dbReference type="ARBA" id="ARBA00023004"/>
    </source>
</evidence>
<dbReference type="Gene3D" id="2.170.130.10">
    <property type="entry name" value="TonB-dependent receptor, plug domain"/>
    <property type="match status" value="1"/>
</dbReference>
<dbReference type="Gene3D" id="3.55.50.30">
    <property type="match status" value="1"/>
</dbReference>
<keyword evidence="7 11" id="KW-0798">TonB box</keyword>
<dbReference type="NCBIfam" id="TIGR04056">
    <property type="entry name" value="OMP_RagA_SusC"/>
    <property type="match status" value="1"/>
</dbReference>
<evidence type="ECO:0000313" key="14">
    <source>
        <dbReference type="Proteomes" id="UP000434850"/>
    </source>
</evidence>
<dbReference type="SUPFAM" id="SSF56935">
    <property type="entry name" value="Porins"/>
    <property type="match status" value="1"/>
</dbReference>
<dbReference type="PROSITE" id="PS52016">
    <property type="entry name" value="TONB_DEPENDENT_REC_3"/>
    <property type="match status" value="1"/>
</dbReference>
<reference evidence="13 14" key="1">
    <citation type="submission" date="2019-12" db="EMBL/GenBank/DDBJ databases">
        <title>Mucilaginibacter sp. HME9299 genome sequencing and assembly.</title>
        <authorList>
            <person name="Kang H."/>
            <person name="Kim H."/>
            <person name="Joh K."/>
        </authorList>
    </citation>
    <scope>NUCLEOTIDE SEQUENCE [LARGE SCALE GENOMIC DNA]</scope>
    <source>
        <strain evidence="13 14">HME9299</strain>
    </source>
</reference>
<evidence type="ECO:0000256" key="4">
    <source>
        <dbReference type="ARBA" id="ARBA00022496"/>
    </source>
</evidence>
<keyword evidence="14" id="KW-1185">Reference proteome</keyword>
<dbReference type="InterPro" id="IPR008969">
    <property type="entry name" value="CarboxyPept-like_regulatory"/>
</dbReference>
<dbReference type="Pfam" id="PF07660">
    <property type="entry name" value="STN"/>
    <property type="match status" value="1"/>
</dbReference>
<dbReference type="OrthoDB" id="9768177at2"/>
<evidence type="ECO:0000256" key="11">
    <source>
        <dbReference type="RuleBase" id="RU003357"/>
    </source>
</evidence>
<protein>
    <submittedName>
        <fullName evidence="13">SusC/RagA family TonB-linked outer membrane protein</fullName>
    </submittedName>
</protein>
<dbReference type="InterPro" id="IPR023996">
    <property type="entry name" value="TonB-dep_OMP_SusC/RagA"/>
</dbReference>
<dbReference type="EMBL" id="WQLA01000002">
    <property type="protein sequence ID" value="MVN90594.1"/>
    <property type="molecule type" value="Genomic_DNA"/>
</dbReference>
<dbReference type="InterPro" id="IPR023997">
    <property type="entry name" value="TonB-dep_OMP_SusC/RagA_CS"/>
</dbReference>
<dbReference type="InterPro" id="IPR012910">
    <property type="entry name" value="Plug_dom"/>
</dbReference>
<dbReference type="InterPro" id="IPR000531">
    <property type="entry name" value="Beta-barrel_TonB"/>
</dbReference>
<keyword evidence="4" id="KW-0406">Ion transport</keyword>
<comment type="similarity">
    <text evidence="10 11">Belongs to the TonB-dependent receptor family.</text>
</comment>
<evidence type="ECO:0000256" key="10">
    <source>
        <dbReference type="PROSITE-ProRule" id="PRU01360"/>
    </source>
</evidence>